<dbReference type="VEuPathDB" id="FungiDB:MFRU_020g00320"/>
<protein>
    <recommendedName>
        <fullName evidence="17">CFEM domain-containing protein</fullName>
    </recommendedName>
</protein>
<evidence type="ECO:0000256" key="12">
    <source>
        <dbReference type="ARBA" id="ARBA00023288"/>
    </source>
</evidence>
<evidence type="ECO:0000256" key="11">
    <source>
        <dbReference type="ARBA" id="ARBA00023157"/>
    </source>
</evidence>
<keyword evidence="8" id="KW-0732">Signal</keyword>
<feature type="transmembrane region" description="Helical" evidence="16">
    <location>
        <begin position="284"/>
        <end position="305"/>
    </location>
</feature>
<dbReference type="Proteomes" id="UP000322873">
    <property type="component" value="Unassembled WGS sequence"/>
</dbReference>
<comment type="subcellular location">
    <subcellularLocation>
        <location evidence="2">Membrane</location>
        <topology evidence="2">Lipid-anchor</topology>
        <topology evidence="2">GPI-anchor</topology>
    </subcellularLocation>
    <subcellularLocation>
        <location evidence="1">Membrane</location>
        <topology evidence="1">Multi-pass membrane protein</topology>
    </subcellularLocation>
    <subcellularLocation>
        <location evidence="3">Secreted</location>
    </subcellularLocation>
</comment>
<feature type="disulfide bond" evidence="14">
    <location>
        <begin position="49"/>
        <end position="82"/>
    </location>
</feature>
<evidence type="ECO:0000256" key="4">
    <source>
        <dbReference type="ARBA" id="ARBA00010031"/>
    </source>
</evidence>
<evidence type="ECO:0000256" key="8">
    <source>
        <dbReference type="ARBA" id="ARBA00022729"/>
    </source>
</evidence>
<keyword evidence="5" id="KW-0964">Secreted</keyword>
<keyword evidence="14" id="KW-0349">Heme</keyword>
<comment type="similarity">
    <text evidence="13">Belongs to the SAT4 family.</text>
</comment>
<dbReference type="PANTHER" id="PTHR33048:SF160">
    <property type="entry name" value="SAT4 FAMILY MEMBRANE PROTEIN"/>
    <property type="match status" value="1"/>
</dbReference>
<evidence type="ECO:0000313" key="18">
    <source>
        <dbReference type="EMBL" id="KAA8575633.1"/>
    </source>
</evidence>
<feature type="compositionally biased region" description="Low complexity" evidence="15">
    <location>
        <begin position="371"/>
        <end position="383"/>
    </location>
</feature>
<keyword evidence="19" id="KW-1185">Reference proteome</keyword>
<feature type="transmembrane region" description="Helical" evidence="16">
    <location>
        <begin position="167"/>
        <end position="193"/>
    </location>
</feature>
<dbReference type="AlphaFoldDB" id="A0A5M9K4M9"/>
<keyword evidence="14" id="KW-0408">Iron</keyword>
<gene>
    <name evidence="18" type="ORF">EYC84_004757</name>
</gene>
<evidence type="ECO:0000256" key="2">
    <source>
        <dbReference type="ARBA" id="ARBA00004589"/>
    </source>
</evidence>
<dbReference type="InterPro" id="IPR049326">
    <property type="entry name" value="Rhodopsin_dom_fungi"/>
</dbReference>
<accession>A0A5M9K4M9</accession>
<proteinExistence type="inferred from homology"/>
<keyword evidence="14" id="KW-0479">Metal-binding</keyword>
<evidence type="ECO:0000256" key="14">
    <source>
        <dbReference type="PROSITE-ProRule" id="PRU01356"/>
    </source>
</evidence>
<keyword evidence="11 14" id="KW-1015">Disulfide bond</keyword>
<keyword evidence="12" id="KW-0449">Lipoprotein</keyword>
<dbReference type="Pfam" id="PF20684">
    <property type="entry name" value="Fung_rhodopsin"/>
    <property type="match status" value="1"/>
</dbReference>
<dbReference type="SMART" id="SM00747">
    <property type="entry name" value="CFEM"/>
    <property type="match status" value="1"/>
</dbReference>
<evidence type="ECO:0000256" key="15">
    <source>
        <dbReference type="SAM" id="MobiDB-lite"/>
    </source>
</evidence>
<reference evidence="18 19" key="1">
    <citation type="submission" date="2019-06" db="EMBL/GenBank/DDBJ databases">
        <title>Genome Sequence of the Brown Rot Fungal Pathogen Monilinia fructicola.</title>
        <authorList>
            <person name="De Miccolis Angelini R.M."/>
            <person name="Landi L."/>
            <person name="Abate D."/>
            <person name="Pollastro S."/>
            <person name="Romanazzi G."/>
            <person name="Faretra F."/>
        </authorList>
    </citation>
    <scope>NUCLEOTIDE SEQUENCE [LARGE SCALE GENOMIC DNA]</scope>
    <source>
        <strain evidence="18 19">Mfrc123</strain>
    </source>
</reference>
<evidence type="ECO:0000256" key="10">
    <source>
        <dbReference type="ARBA" id="ARBA00023136"/>
    </source>
</evidence>
<evidence type="ECO:0000256" key="6">
    <source>
        <dbReference type="ARBA" id="ARBA00022622"/>
    </source>
</evidence>
<dbReference type="GO" id="GO:0046872">
    <property type="term" value="F:metal ion binding"/>
    <property type="evidence" value="ECO:0007669"/>
    <property type="project" value="UniProtKB-UniRule"/>
</dbReference>
<feature type="binding site" description="axial binding residue" evidence="14">
    <location>
        <position position="44"/>
    </location>
    <ligand>
        <name>heme</name>
        <dbReference type="ChEBI" id="CHEBI:30413"/>
    </ligand>
    <ligandPart>
        <name>Fe</name>
        <dbReference type="ChEBI" id="CHEBI:18248"/>
    </ligandPart>
</feature>
<evidence type="ECO:0000313" key="19">
    <source>
        <dbReference type="Proteomes" id="UP000322873"/>
    </source>
</evidence>
<evidence type="ECO:0000256" key="13">
    <source>
        <dbReference type="ARBA" id="ARBA00038359"/>
    </source>
</evidence>
<keyword evidence="7 16" id="KW-0812">Transmembrane</keyword>
<dbReference type="PROSITE" id="PS52012">
    <property type="entry name" value="CFEM"/>
    <property type="match status" value="1"/>
</dbReference>
<comment type="similarity">
    <text evidence="4">Belongs to the RBT5 family.</text>
</comment>
<dbReference type="GO" id="GO:0005576">
    <property type="term" value="C:extracellular region"/>
    <property type="evidence" value="ECO:0007669"/>
    <property type="project" value="UniProtKB-SubCell"/>
</dbReference>
<keyword evidence="6" id="KW-0325">Glycoprotein</keyword>
<dbReference type="InterPro" id="IPR052337">
    <property type="entry name" value="SAT4-like"/>
</dbReference>
<organism evidence="18 19">
    <name type="scientific">Monilinia fructicola</name>
    <name type="common">Brown rot fungus</name>
    <name type="synonym">Ciboria fructicola</name>
    <dbReference type="NCBI Taxonomy" id="38448"/>
    <lineage>
        <taxon>Eukaryota</taxon>
        <taxon>Fungi</taxon>
        <taxon>Dikarya</taxon>
        <taxon>Ascomycota</taxon>
        <taxon>Pezizomycotina</taxon>
        <taxon>Leotiomycetes</taxon>
        <taxon>Helotiales</taxon>
        <taxon>Sclerotiniaceae</taxon>
        <taxon>Monilinia</taxon>
    </lineage>
</organism>
<feature type="disulfide bond" evidence="14">
    <location>
        <begin position="40"/>
        <end position="47"/>
    </location>
</feature>
<evidence type="ECO:0000256" key="5">
    <source>
        <dbReference type="ARBA" id="ARBA00022525"/>
    </source>
</evidence>
<dbReference type="Pfam" id="PF05730">
    <property type="entry name" value="CFEM"/>
    <property type="match status" value="1"/>
</dbReference>
<evidence type="ECO:0000256" key="3">
    <source>
        <dbReference type="ARBA" id="ARBA00004613"/>
    </source>
</evidence>
<keyword evidence="10 16" id="KW-0472">Membrane</keyword>
<evidence type="ECO:0000256" key="9">
    <source>
        <dbReference type="ARBA" id="ARBA00022989"/>
    </source>
</evidence>
<dbReference type="GO" id="GO:0098552">
    <property type="term" value="C:side of membrane"/>
    <property type="evidence" value="ECO:0007669"/>
    <property type="project" value="UniProtKB-KW"/>
</dbReference>
<feature type="transmembrane region" description="Helical" evidence="16">
    <location>
        <begin position="252"/>
        <end position="272"/>
    </location>
</feature>
<feature type="transmembrane region" description="Helical" evidence="16">
    <location>
        <begin position="205"/>
        <end position="232"/>
    </location>
</feature>
<feature type="transmembrane region" description="Helical" evidence="16">
    <location>
        <begin position="95"/>
        <end position="114"/>
    </location>
</feature>
<evidence type="ECO:0000256" key="16">
    <source>
        <dbReference type="SAM" id="Phobius"/>
    </source>
</evidence>
<evidence type="ECO:0000259" key="17">
    <source>
        <dbReference type="PROSITE" id="PS52012"/>
    </source>
</evidence>
<evidence type="ECO:0000256" key="7">
    <source>
        <dbReference type="ARBA" id="ARBA00022692"/>
    </source>
</evidence>
<feature type="disulfide bond" evidence="14">
    <location>
        <begin position="26"/>
        <end position="66"/>
    </location>
</feature>
<evidence type="ECO:0000256" key="1">
    <source>
        <dbReference type="ARBA" id="ARBA00004141"/>
    </source>
</evidence>
<comment type="caution">
    <text evidence="18">The sequence shown here is derived from an EMBL/GenBank/DDBJ whole genome shotgun (WGS) entry which is preliminary data.</text>
</comment>
<feature type="transmembrane region" description="Helical" evidence="16">
    <location>
        <begin position="126"/>
        <end position="147"/>
    </location>
</feature>
<keyword evidence="9 16" id="KW-1133">Transmembrane helix</keyword>
<dbReference type="PANTHER" id="PTHR33048">
    <property type="entry name" value="PTH11-LIKE INTEGRAL MEMBRANE PROTEIN (AFU_ORTHOLOGUE AFUA_5G11245)"/>
    <property type="match status" value="1"/>
</dbReference>
<dbReference type="InterPro" id="IPR008427">
    <property type="entry name" value="Extracellular_membr_CFEM_dom"/>
</dbReference>
<name>A0A5M9K4M9_MONFR</name>
<keyword evidence="6" id="KW-0336">GPI-anchor</keyword>
<feature type="disulfide bond" evidence="14">
    <location>
        <begin position="30"/>
        <end position="61"/>
    </location>
</feature>
<feature type="domain" description="CFEM" evidence="17">
    <location>
        <begin position="1"/>
        <end position="107"/>
    </location>
</feature>
<feature type="region of interest" description="Disordered" evidence="15">
    <location>
        <begin position="363"/>
        <end position="387"/>
    </location>
</feature>
<dbReference type="EMBL" id="VICG01000002">
    <property type="protein sequence ID" value="KAA8575633.1"/>
    <property type="molecule type" value="Genomic_DNA"/>
</dbReference>
<sequence>MAQSSLISRGSSVEVLATAEAAYPICSLKCMAKAIPSSTCSATDVICLCTNTELQTNITMCAMQSCTVFELLTTKNVTETMCGAPVRDRTKDPSYIGVIGGGIALVAYLLRIISSILTVRQWGSDDWAMSSVVALAVPPTIFSVILADNGLGKDIWTLTADNITNILFYYYLGECFYLAALAMIKVTFCLLFLRVFREKPFIYLVWGTLGFSVAYGISFVTATIFQCWPISYSWYQWDGLHAGACNNVHLQGWLSSIFNIILDVVVIGLPLGKLSKLVMSPTKKITIMFMFSLGSFVTVVSIIRLQSLVQFSNTKNLSWDYVPAAYWSTLELHVGIVCGCLPALRPLLGLIMPKLQSTFAVSSAKTGGSSGKRSYMSSKSSAPKKNEKRDFIPLQDVDLPNSKILATTHCTAV</sequence>